<dbReference type="SUPFAM" id="SSF53335">
    <property type="entry name" value="S-adenosyl-L-methionine-dependent methyltransferases"/>
    <property type="match status" value="1"/>
</dbReference>
<proteinExistence type="predicted"/>
<name>A0ABX0GXY1_9ACTN</name>
<reference evidence="2 3" key="1">
    <citation type="submission" date="2020-03" db="EMBL/GenBank/DDBJ databases">
        <title>Two novel Motilibacter sp.</title>
        <authorList>
            <person name="Liu S."/>
        </authorList>
    </citation>
    <scope>NUCLEOTIDE SEQUENCE [LARGE SCALE GENOMIC DNA]</scope>
    <source>
        <strain evidence="2 3">E257</strain>
    </source>
</reference>
<protein>
    <submittedName>
        <fullName evidence="2">Class I SAM-dependent methyltransferase</fullName>
    </submittedName>
</protein>
<dbReference type="RefSeq" id="WP_166284322.1">
    <property type="nucleotide sequence ID" value="NZ_JAANNP010000059.1"/>
</dbReference>
<dbReference type="InterPro" id="IPR029063">
    <property type="entry name" value="SAM-dependent_MTases_sf"/>
</dbReference>
<dbReference type="EMBL" id="JAANNP010000059">
    <property type="protein sequence ID" value="NHC15838.1"/>
    <property type="molecule type" value="Genomic_DNA"/>
</dbReference>
<comment type="caution">
    <text evidence="2">The sequence shown here is derived from an EMBL/GenBank/DDBJ whole genome shotgun (WGS) entry which is preliminary data.</text>
</comment>
<keyword evidence="2" id="KW-0489">Methyltransferase</keyword>
<sequence length="177" mass="18186">MRGSAASEPAPARLRWAVELLGHRPQDRVLEAGCGTGVAAGLVCATLTTGHLLAVDRSATAVARALARNEAYVESGVLTVRRAALAGLDVEPRSFDRAFAVNVNVFWTSPAADECAALARALRPGGRLCVLYDAGPTAAERVVAGTWAALEAAGFDGLEAVHDSAGAGVTGRAPARR</sequence>
<organism evidence="2 3">
    <name type="scientific">Motilibacter deserti</name>
    <dbReference type="NCBI Taxonomy" id="2714956"/>
    <lineage>
        <taxon>Bacteria</taxon>
        <taxon>Bacillati</taxon>
        <taxon>Actinomycetota</taxon>
        <taxon>Actinomycetes</taxon>
        <taxon>Motilibacterales</taxon>
        <taxon>Motilibacteraceae</taxon>
        <taxon>Motilibacter</taxon>
    </lineage>
</organism>
<dbReference type="GO" id="GO:0008168">
    <property type="term" value="F:methyltransferase activity"/>
    <property type="evidence" value="ECO:0007669"/>
    <property type="project" value="UniProtKB-KW"/>
</dbReference>
<dbReference type="Gene3D" id="3.40.50.150">
    <property type="entry name" value="Vaccinia Virus protein VP39"/>
    <property type="match status" value="1"/>
</dbReference>
<keyword evidence="3" id="KW-1185">Reference proteome</keyword>
<dbReference type="Pfam" id="PF13649">
    <property type="entry name" value="Methyltransf_25"/>
    <property type="match status" value="1"/>
</dbReference>
<feature type="domain" description="Methyltransferase" evidence="1">
    <location>
        <begin position="29"/>
        <end position="126"/>
    </location>
</feature>
<dbReference type="InterPro" id="IPR041698">
    <property type="entry name" value="Methyltransf_25"/>
</dbReference>
<evidence type="ECO:0000259" key="1">
    <source>
        <dbReference type="Pfam" id="PF13649"/>
    </source>
</evidence>
<gene>
    <name evidence="2" type="ORF">G9H71_18815</name>
</gene>
<accession>A0ABX0GXY1</accession>
<dbReference type="Proteomes" id="UP000800981">
    <property type="component" value="Unassembled WGS sequence"/>
</dbReference>
<evidence type="ECO:0000313" key="2">
    <source>
        <dbReference type="EMBL" id="NHC15838.1"/>
    </source>
</evidence>
<keyword evidence="2" id="KW-0808">Transferase</keyword>
<dbReference type="CDD" id="cd02440">
    <property type="entry name" value="AdoMet_MTases"/>
    <property type="match status" value="1"/>
</dbReference>
<dbReference type="GO" id="GO:0032259">
    <property type="term" value="P:methylation"/>
    <property type="evidence" value="ECO:0007669"/>
    <property type="project" value="UniProtKB-KW"/>
</dbReference>
<evidence type="ECO:0000313" key="3">
    <source>
        <dbReference type="Proteomes" id="UP000800981"/>
    </source>
</evidence>